<reference evidence="3" key="1">
    <citation type="journal article" date="2019" name="Int. J. Syst. Evol. Microbiol.">
        <title>The Global Catalogue of Microorganisms (GCM) 10K type strain sequencing project: providing services to taxonomists for standard genome sequencing and annotation.</title>
        <authorList>
            <consortium name="The Broad Institute Genomics Platform"/>
            <consortium name="The Broad Institute Genome Sequencing Center for Infectious Disease"/>
            <person name="Wu L."/>
            <person name="Ma J."/>
        </authorList>
    </citation>
    <scope>NUCLEOTIDE SEQUENCE [LARGE SCALE GENOMIC DNA]</scope>
    <source>
        <strain evidence="3">CGMCC 1.16306</strain>
    </source>
</reference>
<keyword evidence="1" id="KW-0732">Signal</keyword>
<evidence type="ECO:0000256" key="1">
    <source>
        <dbReference type="SAM" id="SignalP"/>
    </source>
</evidence>
<evidence type="ECO:0000313" key="3">
    <source>
        <dbReference type="Proteomes" id="UP001596415"/>
    </source>
</evidence>
<feature type="signal peptide" evidence="1">
    <location>
        <begin position="1"/>
        <end position="19"/>
    </location>
</feature>
<organism evidence="2 3">
    <name type="scientific">Jejudonia soesokkakensis</name>
    <dbReference type="NCBI Taxonomy" id="1323432"/>
    <lineage>
        <taxon>Bacteria</taxon>
        <taxon>Pseudomonadati</taxon>
        <taxon>Bacteroidota</taxon>
        <taxon>Flavobacteriia</taxon>
        <taxon>Flavobacteriales</taxon>
        <taxon>Flavobacteriaceae</taxon>
        <taxon>Jejudonia</taxon>
    </lineage>
</organism>
<keyword evidence="3" id="KW-1185">Reference proteome</keyword>
<protein>
    <recommendedName>
        <fullName evidence="4">Tetratricopeptide repeat protein</fullName>
    </recommendedName>
</protein>
<dbReference type="EMBL" id="JBHTBN010000003">
    <property type="protein sequence ID" value="MFC7357552.1"/>
    <property type="molecule type" value="Genomic_DNA"/>
</dbReference>
<dbReference type="RefSeq" id="WP_380217397.1">
    <property type="nucleotide sequence ID" value="NZ_JBHTBN010000003.1"/>
</dbReference>
<sequence>MKTIFTSTLLLLLSVITFAQSKYESGMIKAFEQWEAGTMDEAANTFERIASVEKDNWLPAYYVAQLNIIKGFNEKDGTKLAALQEKALNYLNDAKALSKDNPELKVLEAQYYTVWIAHDGQRYGMKYAGKVAFLYAEAAKLAPDNPRVVMGKAEWDMGSAQFFGQSTEPYCKDIERAIALAKNETNADPFYPKFYETRAQEVLADCKK</sequence>
<evidence type="ECO:0000313" key="2">
    <source>
        <dbReference type="EMBL" id="MFC7357552.1"/>
    </source>
</evidence>
<gene>
    <name evidence="2" type="ORF">ACFQO1_07625</name>
</gene>
<feature type="chain" id="PRO_5046281847" description="Tetratricopeptide repeat protein" evidence="1">
    <location>
        <begin position="20"/>
        <end position="208"/>
    </location>
</feature>
<comment type="caution">
    <text evidence="2">The sequence shown here is derived from an EMBL/GenBank/DDBJ whole genome shotgun (WGS) entry which is preliminary data.</text>
</comment>
<proteinExistence type="predicted"/>
<dbReference type="Proteomes" id="UP001596415">
    <property type="component" value="Unassembled WGS sequence"/>
</dbReference>
<name>A0ABW2MTX2_9FLAO</name>
<accession>A0ABW2MTX2</accession>
<evidence type="ECO:0008006" key="4">
    <source>
        <dbReference type="Google" id="ProtNLM"/>
    </source>
</evidence>